<dbReference type="EMBL" id="CP155447">
    <property type="protein sequence ID" value="XBH08441.1"/>
    <property type="molecule type" value="Genomic_DNA"/>
</dbReference>
<evidence type="ECO:0000313" key="1">
    <source>
        <dbReference type="EMBL" id="XBH08441.1"/>
    </source>
</evidence>
<name>A0AAU7CTK3_9BACT</name>
<dbReference type="RefSeq" id="WP_406694160.1">
    <property type="nucleotide sequence ID" value="NZ_CP155447.1"/>
</dbReference>
<dbReference type="AlphaFoldDB" id="A0AAU7CTK3"/>
<organism evidence="1">
    <name type="scientific">Singulisphaera sp. Ch08</name>
    <dbReference type="NCBI Taxonomy" id="3120278"/>
    <lineage>
        <taxon>Bacteria</taxon>
        <taxon>Pseudomonadati</taxon>
        <taxon>Planctomycetota</taxon>
        <taxon>Planctomycetia</taxon>
        <taxon>Isosphaerales</taxon>
        <taxon>Isosphaeraceae</taxon>
        <taxon>Singulisphaera</taxon>
    </lineage>
</organism>
<accession>A0AAU7CTK3</accession>
<gene>
    <name evidence="1" type="ORF">V5E97_24230</name>
</gene>
<sequence length="65" mass="7065">MASGSLSSSSANSPSAEHEFMQAIKDYQQQSGRLFPTWSEILEVAQNLGYSKAGGSHLRRALPRP</sequence>
<reference evidence="1" key="1">
    <citation type="submission" date="2024-05" db="EMBL/GenBank/DDBJ databases">
        <title>Planctomycetes of the genus Singulisphaera possess chitinolytic capabilities.</title>
        <authorList>
            <person name="Ivanova A."/>
        </authorList>
    </citation>
    <scope>NUCLEOTIDE SEQUENCE</scope>
    <source>
        <strain evidence="1">Ch08T</strain>
    </source>
</reference>
<proteinExistence type="predicted"/>
<evidence type="ECO:0008006" key="2">
    <source>
        <dbReference type="Google" id="ProtNLM"/>
    </source>
</evidence>
<protein>
    <recommendedName>
        <fullName evidence="2">LexA repressor DNA-binding domain-containing protein</fullName>
    </recommendedName>
</protein>